<protein>
    <recommendedName>
        <fullName evidence="15">BTB domain-containing protein</fullName>
    </recommendedName>
</protein>
<dbReference type="Pfam" id="PF03221">
    <property type="entry name" value="HTH_Tnp_Tc5"/>
    <property type="match status" value="1"/>
</dbReference>
<evidence type="ECO:0000256" key="2">
    <source>
        <dbReference type="ARBA" id="ARBA00022723"/>
    </source>
</evidence>
<dbReference type="SMART" id="SM00674">
    <property type="entry name" value="CENPB"/>
    <property type="match status" value="1"/>
</dbReference>
<evidence type="ECO:0000256" key="5">
    <source>
        <dbReference type="ARBA" id="ARBA00022833"/>
    </source>
</evidence>
<evidence type="ECO:0000256" key="8">
    <source>
        <dbReference type="ARBA" id="ARBA00023163"/>
    </source>
</evidence>
<evidence type="ECO:0008006" key="15">
    <source>
        <dbReference type="Google" id="ProtNLM"/>
    </source>
</evidence>
<dbReference type="SUPFAM" id="SSF46689">
    <property type="entry name" value="Homeodomain-like"/>
    <property type="match status" value="1"/>
</dbReference>
<evidence type="ECO:0000256" key="7">
    <source>
        <dbReference type="ARBA" id="ARBA00023125"/>
    </source>
</evidence>
<dbReference type="PROSITE" id="PS51253">
    <property type="entry name" value="HTH_CENPB"/>
    <property type="match status" value="1"/>
</dbReference>
<name>A0ABY7ETZ1_MYAAR</name>
<sequence length="423" mass="46684">MDQNSEGFSARRGMMHADVEYLQGLGVGLANLRASGQFCDAMVCVGSTRILVHKVVLSAASKTLHDLALDFDMMSHRERDQLEIVIPPDISLYAVNMFVNFIYTGQLELNSRIVGHMERLGTLFGISRVLIQCREFIQRSTTPDSQNLNLQTTEADSSLNGAMPVGSEHRLSGTPDASSHLTELSRSNSACSGFSADMGTGFGMANVKTEPAHFASYESEHQLKATADGQDRNGQDKTNMSMLEKLMSPRVNLKKLPSNITPDVVVMVSDDEGEEGEVVGKTPGQYTLEEKEAVAVEAKRYGTTQDILSWMTLFGLRHPGGLQKVDRRGKQPDHHADLALVRWIVQQQELNGCVDLNSMKQYALTVHKETNPKFCASKTWLGNFLQRNMAVLQGTKFVQGDKMEVNLYEAGDSDSDGVIRKAY</sequence>
<dbReference type="InterPro" id="IPR009057">
    <property type="entry name" value="Homeodomain-like_sf"/>
</dbReference>
<dbReference type="Gene3D" id="3.30.710.10">
    <property type="entry name" value="Potassium Channel Kv1.1, Chain A"/>
    <property type="match status" value="1"/>
</dbReference>
<feature type="compositionally biased region" description="Polar residues" evidence="10">
    <location>
        <begin position="175"/>
        <end position="184"/>
    </location>
</feature>
<keyword evidence="14" id="KW-1185">Reference proteome</keyword>
<dbReference type="InterPro" id="IPR000210">
    <property type="entry name" value="BTB/POZ_dom"/>
</dbReference>
<dbReference type="SUPFAM" id="SSF54695">
    <property type="entry name" value="POZ domain"/>
    <property type="match status" value="1"/>
</dbReference>
<keyword evidence="9" id="KW-0539">Nucleus</keyword>
<evidence type="ECO:0000256" key="10">
    <source>
        <dbReference type="SAM" id="MobiDB-lite"/>
    </source>
</evidence>
<evidence type="ECO:0000256" key="9">
    <source>
        <dbReference type="ARBA" id="ARBA00023242"/>
    </source>
</evidence>
<comment type="subcellular location">
    <subcellularLocation>
        <location evidence="1">Nucleus</location>
    </subcellularLocation>
</comment>
<dbReference type="InterPro" id="IPR050457">
    <property type="entry name" value="ZnFinger_BTB_dom_contain"/>
</dbReference>
<dbReference type="PROSITE" id="PS50097">
    <property type="entry name" value="BTB"/>
    <property type="match status" value="1"/>
</dbReference>
<feature type="region of interest" description="Disordered" evidence="10">
    <location>
        <begin position="155"/>
        <end position="184"/>
    </location>
</feature>
<dbReference type="PANTHER" id="PTHR46105">
    <property type="entry name" value="AGAP004733-PA"/>
    <property type="match status" value="1"/>
</dbReference>
<evidence type="ECO:0000256" key="6">
    <source>
        <dbReference type="ARBA" id="ARBA00023015"/>
    </source>
</evidence>
<keyword evidence="8" id="KW-0804">Transcription</keyword>
<organism evidence="13 14">
    <name type="scientific">Mya arenaria</name>
    <name type="common">Soft-shell clam</name>
    <dbReference type="NCBI Taxonomy" id="6604"/>
    <lineage>
        <taxon>Eukaryota</taxon>
        <taxon>Metazoa</taxon>
        <taxon>Spiralia</taxon>
        <taxon>Lophotrochozoa</taxon>
        <taxon>Mollusca</taxon>
        <taxon>Bivalvia</taxon>
        <taxon>Autobranchia</taxon>
        <taxon>Heteroconchia</taxon>
        <taxon>Euheterodonta</taxon>
        <taxon>Imparidentia</taxon>
        <taxon>Neoheterodontei</taxon>
        <taxon>Myida</taxon>
        <taxon>Myoidea</taxon>
        <taxon>Myidae</taxon>
        <taxon>Mya</taxon>
    </lineage>
</organism>
<evidence type="ECO:0000256" key="3">
    <source>
        <dbReference type="ARBA" id="ARBA00022737"/>
    </source>
</evidence>
<keyword evidence="7" id="KW-0238">DNA-binding</keyword>
<evidence type="ECO:0000313" key="13">
    <source>
        <dbReference type="EMBL" id="WAR12429.1"/>
    </source>
</evidence>
<keyword evidence="6" id="KW-0805">Transcription regulation</keyword>
<dbReference type="InterPro" id="IPR011333">
    <property type="entry name" value="SKP1/BTB/POZ_sf"/>
</dbReference>
<reference evidence="13" key="1">
    <citation type="submission" date="2022-11" db="EMBL/GenBank/DDBJ databases">
        <title>Centuries of genome instability and evolution in soft-shell clam transmissible cancer (bioRxiv).</title>
        <authorList>
            <person name="Hart S.F.M."/>
            <person name="Yonemitsu M.A."/>
            <person name="Giersch R.M."/>
            <person name="Beal B.F."/>
            <person name="Arriagada G."/>
            <person name="Davis B.W."/>
            <person name="Ostrander E.A."/>
            <person name="Goff S.P."/>
            <person name="Metzger M.J."/>
        </authorList>
    </citation>
    <scope>NUCLEOTIDE SEQUENCE</scope>
    <source>
        <strain evidence="13">MELC-2E11</strain>
        <tissue evidence="13">Siphon/mantle</tissue>
    </source>
</reference>
<dbReference type="InterPro" id="IPR006600">
    <property type="entry name" value="HTH_CenpB_DNA-bd_dom"/>
</dbReference>
<proteinExistence type="predicted"/>
<dbReference type="SMART" id="SM00225">
    <property type="entry name" value="BTB"/>
    <property type="match status" value="1"/>
</dbReference>
<keyword evidence="3" id="KW-0677">Repeat</keyword>
<feature type="domain" description="BTB" evidence="11">
    <location>
        <begin position="39"/>
        <end position="111"/>
    </location>
</feature>
<dbReference type="PANTHER" id="PTHR46105:SF5">
    <property type="entry name" value="ZINC FINGER AND BTB DOMAIN-CONTAINING PROTEIN 44 ISOFORM X1"/>
    <property type="match status" value="1"/>
</dbReference>
<gene>
    <name evidence="13" type="ORF">MAR_026609</name>
</gene>
<dbReference type="Gene3D" id="1.10.10.60">
    <property type="entry name" value="Homeodomain-like"/>
    <property type="match status" value="1"/>
</dbReference>
<evidence type="ECO:0000313" key="14">
    <source>
        <dbReference type="Proteomes" id="UP001164746"/>
    </source>
</evidence>
<feature type="domain" description="HTH CENPB-type" evidence="12">
    <location>
        <begin position="324"/>
        <end position="394"/>
    </location>
</feature>
<dbReference type="Proteomes" id="UP001164746">
    <property type="component" value="Chromosome 8"/>
</dbReference>
<dbReference type="Pfam" id="PF00651">
    <property type="entry name" value="BTB"/>
    <property type="match status" value="1"/>
</dbReference>
<dbReference type="EMBL" id="CP111019">
    <property type="protein sequence ID" value="WAR12429.1"/>
    <property type="molecule type" value="Genomic_DNA"/>
</dbReference>
<evidence type="ECO:0000259" key="12">
    <source>
        <dbReference type="PROSITE" id="PS51253"/>
    </source>
</evidence>
<evidence type="ECO:0000256" key="1">
    <source>
        <dbReference type="ARBA" id="ARBA00004123"/>
    </source>
</evidence>
<accession>A0ABY7ETZ1</accession>
<keyword evidence="5" id="KW-0862">Zinc</keyword>
<evidence type="ECO:0000259" key="11">
    <source>
        <dbReference type="PROSITE" id="PS50097"/>
    </source>
</evidence>
<keyword evidence="2" id="KW-0479">Metal-binding</keyword>
<keyword evidence="4" id="KW-0863">Zinc-finger</keyword>
<evidence type="ECO:0000256" key="4">
    <source>
        <dbReference type="ARBA" id="ARBA00022771"/>
    </source>
</evidence>